<keyword evidence="1" id="KW-1133">Transmembrane helix</keyword>
<reference evidence="2 3" key="1">
    <citation type="submission" date="2019-03" db="EMBL/GenBank/DDBJ databases">
        <title>Genomic Encyclopedia of Type Strains, Phase IV (KMG-IV): sequencing the most valuable type-strain genomes for metagenomic binning, comparative biology and taxonomic classification.</title>
        <authorList>
            <person name="Goeker M."/>
        </authorList>
    </citation>
    <scope>NUCLEOTIDE SEQUENCE [LARGE SCALE GENOMIC DNA]</scope>
    <source>
        <strain evidence="2 3">DSM 1709</strain>
    </source>
</reference>
<organism evidence="2 3">
    <name type="scientific">Rubrivivax gelatinosus</name>
    <name type="common">Rhodocyclus gelatinosus</name>
    <name type="synonym">Rhodopseudomonas gelatinosa</name>
    <dbReference type="NCBI Taxonomy" id="28068"/>
    <lineage>
        <taxon>Bacteria</taxon>
        <taxon>Pseudomonadati</taxon>
        <taxon>Pseudomonadota</taxon>
        <taxon>Betaproteobacteria</taxon>
        <taxon>Burkholderiales</taxon>
        <taxon>Sphaerotilaceae</taxon>
        <taxon>Rubrivivax</taxon>
    </lineage>
</organism>
<dbReference type="EMBL" id="SLXD01000017">
    <property type="protein sequence ID" value="TCO98371.1"/>
    <property type="molecule type" value="Genomic_DNA"/>
</dbReference>
<dbReference type="Proteomes" id="UP000295106">
    <property type="component" value="Unassembled WGS sequence"/>
</dbReference>
<accession>A0A4R2LW97</accession>
<protein>
    <recommendedName>
        <fullName evidence="4">Transmembrane protein</fullName>
    </recommendedName>
</protein>
<sequence>MIAFIWIVTALGLALWSLGAWGLHTLLRADAGWVGDLGELVDRVPYGALIDRWFPGWQALMHALLDLTQSTLGLLGAAAPLIVWSAWAVGALGLALFGGFLTLLVVLLRRDDRGRAAA</sequence>
<dbReference type="OrthoDB" id="9156265at2"/>
<dbReference type="AlphaFoldDB" id="A0A4R2LW97"/>
<evidence type="ECO:0008006" key="4">
    <source>
        <dbReference type="Google" id="ProtNLM"/>
    </source>
</evidence>
<dbReference type="RefSeq" id="WP_132649400.1">
    <property type="nucleotide sequence ID" value="NZ_CP181386.1"/>
</dbReference>
<evidence type="ECO:0000313" key="2">
    <source>
        <dbReference type="EMBL" id="TCO98371.1"/>
    </source>
</evidence>
<gene>
    <name evidence="2" type="ORF">EV684_11716</name>
</gene>
<name>A0A4R2LW97_RUBGE</name>
<dbReference type="GeneID" id="99683690"/>
<keyword evidence="1" id="KW-0812">Transmembrane</keyword>
<evidence type="ECO:0000313" key="3">
    <source>
        <dbReference type="Proteomes" id="UP000295106"/>
    </source>
</evidence>
<evidence type="ECO:0000256" key="1">
    <source>
        <dbReference type="SAM" id="Phobius"/>
    </source>
</evidence>
<feature type="transmembrane region" description="Helical" evidence="1">
    <location>
        <begin position="81"/>
        <end position="108"/>
    </location>
</feature>
<keyword evidence="1" id="KW-0472">Membrane</keyword>
<proteinExistence type="predicted"/>
<comment type="caution">
    <text evidence="2">The sequence shown here is derived from an EMBL/GenBank/DDBJ whole genome shotgun (WGS) entry which is preliminary data.</text>
</comment>